<dbReference type="GO" id="GO:0008168">
    <property type="term" value="F:methyltransferase activity"/>
    <property type="evidence" value="ECO:0007669"/>
    <property type="project" value="UniProtKB-KW"/>
</dbReference>
<keyword evidence="2" id="KW-0489">Methyltransferase</keyword>
<dbReference type="InterPro" id="IPR029063">
    <property type="entry name" value="SAM-dependent_MTases_sf"/>
</dbReference>
<evidence type="ECO:0000259" key="1">
    <source>
        <dbReference type="Pfam" id="PF08242"/>
    </source>
</evidence>
<dbReference type="Proteomes" id="UP000018144">
    <property type="component" value="Unassembled WGS sequence"/>
</dbReference>
<dbReference type="Gene3D" id="3.40.50.150">
    <property type="entry name" value="Vaccinia Virus protein VP39"/>
    <property type="match status" value="1"/>
</dbReference>
<dbReference type="STRING" id="1076935.U4LEI4"/>
<sequence>MIEGSPSSDKGSVLPRQEEIHEGVKIAFCFLFTSFQQTTTFNMLAALSAAVVDPMVPIYGAVLLSISLAISFIGRDYLIFAYNCFLKPFISKPKGSTGGQQDALEAFYKGQAAIYDSTRSTLLRGRDEMLALAAAQLRLKNEREGFRKRVWVDIGGGTGWNIERLNSHLSVPENFSAVYLVDFSPSLCAVARERFEKLGWKNVHVVCTDARTFRLGEADEDAKADWITMSYSLSMIPNYYSVVDSLSNLLSPAGIISVADFYVHCCQLLFSIWFEFDRVNLEEGRRDYLEYTFGTVLAVNERNVILGGIPYYVWIGCPKTALHNTHSLAKLDATITNSPYLSPVNHEENRSKALEKVNETTSRQLRSKGFEAAVLNLSVNLPLPSFFYQNSPHRIYYDELLEKHTQFNNSYIYAFAWEDPRVDQRILKLTNEDVVLAITSGGDNLLSYIIDAAPKRVHAVDMNPAQNHMFELKIASFSAQLPHDDIWKIFAEGKHPQFREILIGKLSPHLSTHAFQFWLDRTNVFTSPSHGGLYETGQSGIALCTVKWIFRVCGIDGHVKKLCSATTLNQQKEIWREKVRPVMLSKLLSSTIIGNEKFLWKALGVPVNQRNLILQDYYKREQEKGNNITSGHSGHAMWEYVINTLDPIVEESLLSNDNYFYLLCLLRKYTKESCPGWLHPDNYKKLTTPGTFNGVRMHTDEIQEVLARLKPGTLTVAVVMDSMDWFDPEGTDARSQIRKLNDSMKIGGRVMLRSAGMEPWYLRVFEQEGYTTKRVGTRNPGTCIDRVNMYASTWVCTKRRDVDVEAPPQGAMERQRSRSVEKLSL</sequence>
<dbReference type="AlphaFoldDB" id="U4LEI4"/>
<organism evidence="2 3">
    <name type="scientific">Pyronema omphalodes (strain CBS 100304)</name>
    <name type="common">Pyronema confluens</name>
    <dbReference type="NCBI Taxonomy" id="1076935"/>
    <lineage>
        <taxon>Eukaryota</taxon>
        <taxon>Fungi</taxon>
        <taxon>Dikarya</taxon>
        <taxon>Ascomycota</taxon>
        <taxon>Pezizomycotina</taxon>
        <taxon>Pezizomycetes</taxon>
        <taxon>Pezizales</taxon>
        <taxon>Pyronemataceae</taxon>
        <taxon>Pyronema</taxon>
    </lineage>
</organism>
<dbReference type="InterPro" id="IPR021829">
    <property type="entry name" value="DUF3419"/>
</dbReference>
<evidence type="ECO:0000313" key="2">
    <source>
        <dbReference type="EMBL" id="CCX13145.1"/>
    </source>
</evidence>
<dbReference type="InterPro" id="IPR013217">
    <property type="entry name" value="Methyltransf_12"/>
</dbReference>
<accession>U4LEI4</accession>
<dbReference type="Pfam" id="PF08242">
    <property type="entry name" value="Methyltransf_12"/>
    <property type="match status" value="1"/>
</dbReference>
<dbReference type="PANTHER" id="PTHR47473:SF1">
    <property type="entry name" value="METHYLTRANSFERASE DOMAIN-CONTAINING PROTEIN"/>
    <property type="match status" value="1"/>
</dbReference>
<dbReference type="eggNOG" id="ENOG502QQCH">
    <property type="taxonomic scope" value="Eukaryota"/>
</dbReference>
<dbReference type="CDD" id="cd02440">
    <property type="entry name" value="AdoMet_MTases"/>
    <property type="match status" value="1"/>
</dbReference>
<dbReference type="GO" id="GO:0032259">
    <property type="term" value="P:methylation"/>
    <property type="evidence" value="ECO:0007669"/>
    <property type="project" value="UniProtKB-KW"/>
</dbReference>
<dbReference type="OrthoDB" id="10253390at2759"/>
<proteinExistence type="predicted"/>
<dbReference type="PANTHER" id="PTHR47473">
    <property type="entry name" value="BTA1P"/>
    <property type="match status" value="1"/>
</dbReference>
<name>U4LEI4_PYROM</name>
<reference evidence="2 3" key="1">
    <citation type="journal article" date="2013" name="PLoS Genet.">
        <title>The genome and development-dependent transcriptomes of Pyronema confluens: a window into fungal evolution.</title>
        <authorList>
            <person name="Traeger S."/>
            <person name="Altegoer F."/>
            <person name="Freitag M."/>
            <person name="Gabaldon T."/>
            <person name="Kempken F."/>
            <person name="Kumar A."/>
            <person name="Marcet-Houben M."/>
            <person name="Poggeler S."/>
            <person name="Stajich J.E."/>
            <person name="Nowrousian M."/>
        </authorList>
    </citation>
    <scope>NUCLEOTIDE SEQUENCE [LARGE SCALE GENOMIC DNA]</scope>
    <source>
        <strain evidence="3">CBS 100304</strain>
        <tissue evidence="2">Vegetative mycelium</tissue>
    </source>
</reference>
<keyword evidence="2" id="KW-0808">Transferase</keyword>
<evidence type="ECO:0000313" key="3">
    <source>
        <dbReference type="Proteomes" id="UP000018144"/>
    </source>
</evidence>
<dbReference type="OMA" id="VCDFYVQ"/>
<gene>
    <name evidence="2" type="ORF">PCON_12738</name>
</gene>
<protein>
    <submittedName>
        <fullName evidence="2">Similar to Demethylmenaquinone methyltransferase acc. no. A9VMC2</fullName>
    </submittedName>
</protein>
<dbReference type="SUPFAM" id="SSF53335">
    <property type="entry name" value="S-adenosyl-L-methionine-dependent methyltransferases"/>
    <property type="match status" value="1"/>
</dbReference>
<dbReference type="Pfam" id="PF11899">
    <property type="entry name" value="DUF3419"/>
    <property type="match status" value="1"/>
</dbReference>
<keyword evidence="3" id="KW-1185">Reference proteome</keyword>
<dbReference type="EMBL" id="HF935781">
    <property type="protein sequence ID" value="CCX13145.1"/>
    <property type="molecule type" value="Genomic_DNA"/>
</dbReference>
<feature type="domain" description="Methyltransferase type 12" evidence="1">
    <location>
        <begin position="152"/>
        <end position="256"/>
    </location>
</feature>